<comment type="caution">
    <text evidence="1">The sequence shown here is derived from an EMBL/GenBank/DDBJ whole genome shotgun (WGS) entry which is preliminary data.</text>
</comment>
<keyword evidence="2" id="KW-1185">Reference proteome</keyword>
<dbReference type="EMBL" id="BAAAQN010000025">
    <property type="protein sequence ID" value="GAA2037515.1"/>
    <property type="molecule type" value="Genomic_DNA"/>
</dbReference>
<name>A0ABN2UHV3_9ACTN</name>
<proteinExistence type="predicted"/>
<accession>A0ABN2UHV3</accession>
<gene>
    <name evidence="1" type="ORF">GCM10009839_43460</name>
</gene>
<reference evidence="1 2" key="1">
    <citation type="journal article" date="2019" name="Int. J. Syst. Evol. Microbiol.">
        <title>The Global Catalogue of Microorganisms (GCM) 10K type strain sequencing project: providing services to taxonomists for standard genome sequencing and annotation.</title>
        <authorList>
            <consortium name="The Broad Institute Genomics Platform"/>
            <consortium name="The Broad Institute Genome Sequencing Center for Infectious Disease"/>
            <person name="Wu L."/>
            <person name="Ma J."/>
        </authorList>
    </citation>
    <scope>NUCLEOTIDE SEQUENCE [LARGE SCALE GENOMIC DNA]</scope>
    <source>
        <strain evidence="1 2">JCM 16014</strain>
    </source>
</reference>
<dbReference type="Proteomes" id="UP001500751">
    <property type="component" value="Unassembled WGS sequence"/>
</dbReference>
<evidence type="ECO:0000313" key="2">
    <source>
        <dbReference type="Proteomes" id="UP001500751"/>
    </source>
</evidence>
<protein>
    <submittedName>
        <fullName evidence="1">Uncharacterized protein</fullName>
    </submittedName>
</protein>
<organism evidence="1 2">
    <name type="scientific">Catenulispora yoronensis</name>
    <dbReference type="NCBI Taxonomy" id="450799"/>
    <lineage>
        <taxon>Bacteria</taxon>
        <taxon>Bacillati</taxon>
        <taxon>Actinomycetota</taxon>
        <taxon>Actinomycetes</taxon>
        <taxon>Catenulisporales</taxon>
        <taxon>Catenulisporaceae</taxon>
        <taxon>Catenulispora</taxon>
    </lineage>
</organism>
<sequence length="112" mass="11314">MTPSFWVGAASNSAKIEQTGDEHCMKAKVLPAFGSEANFAVPGKALGCPVYGAIAAFAAASAAAPPPVEAVGTDDLPLLQPATVSAMAARPISTPRPPMKCIQRMSNSLGCG</sequence>
<evidence type="ECO:0000313" key="1">
    <source>
        <dbReference type="EMBL" id="GAA2037515.1"/>
    </source>
</evidence>